<keyword evidence="2" id="KW-0238">DNA-binding</keyword>
<evidence type="ECO:0000256" key="3">
    <source>
        <dbReference type="ARBA" id="ARBA00023163"/>
    </source>
</evidence>
<dbReference type="PANTHER" id="PTHR44688">
    <property type="entry name" value="DNA-BINDING TRANSCRIPTIONAL ACTIVATOR DEVR_DOSR"/>
    <property type="match status" value="1"/>
</dbReference>
<comment type="caution">
    <text evidence="5">The sequence shown here is derived from an EMBL/GenBank/DDBJ whole genome shotgun (WGS) entry which is preliminary data.</text>
</comment>
<dbReference type="InterPro" id="IPR036388">
    <property type="entry name" value="WH-like_DNA-bd_sf"/>
</dbReference>
<evidence type="ECO:0000313" key="5">
    <source>
        <dbReference type="EMBL" id="CAH0541589.1"/>
    </source>
</evidence>
<dbReference type="Gene3D" id="1.10.10.10">
    <property type="entry name" value="Winged helix-like DNA-binding domain superfamily/Winged helix DNA-binding domain"/>
    <property type="match status" value="1"/>
</dbReference>
<reference evidence="5" key="1">
    <citation type="submission" date="2021-11" db="EMBL/GenBank/DDBJ databases">
        <authorList>
            <person name="Rodrigo-Torres L."/>
            <person name="Arahal R. D."/>
            <person name="Lucena T."/>
        </authorList>
    </citation>
    <scope>NUCLEOTIDE SEQUENCE</scope>
    <source>
        <strain evidence="5">CECT 7928</strain>
    </source>
</reference>
<dbReference type="Gene3D" id="3.40.50.2300">
    <property type="match status" value="1"/>
</dbReference>
<organism evidence="5 6">
    <name type="scientific">Vibrio marisflavi CECT 7928</name>
    <dbReference type="NCBI Taxonomy" id="634439"/>
    <lineage>
        <taxon>Bacteria</taxon>
        <taxon>Pseudomonadati</taxon>
        <taxon>Pseudomonadota</taxon>
        <taxon>Gammaproteobacteria</taxon>
        <taxon>Vibrionales</taxon>
        <taxon>Vibrionaceae</taxon>
        <taxon>Vibrio</taxon>
    </lineage>
</organism>
<keyword evidence="3" id="KW-0804">Transcription</keyword>
<dbReference type="Pfam" id="PF00196">
    <property type="entry name" value="GerE"/>
    <property type="match status" value="1"/>
</dbReference>
<dbReference type="PRINTS" id="PR00038">
    <property type="entry name" value="HTHLUXR"/>
</dbReference>
<dbReference type="Proteomes" id="UP000838748">
    <property type="component" value="Unassembled WGS sequence"/>
</dbReference>
<evidence type="ECO:0000256" key="1">
    <source>
        <dbReference type="ARBA" id="ARBA00023015"/>
    </source>
</evidence>
<accession>A0ABM9A7H9</accession>
<keyword evidence="6" id="KW-1185">Reference proteome</keyword>
<sequence length="216" mass="25047">MKKTDYSRTIYALCLDKEAPCQHFTHIEQAYRKTIPKIEVEDLLIASPQHPHKILLIDYRHYQEIMTKVMTLPIASNRYEIIVFNVEKRLVTEELISMGNLKGLYYRDDDKNDIAAGCKKIVDGKNCLPRNILCQLLHYYRHIVSHHPTSVSVDLTSREVQILRSLQTGASNSKIAEAHFISEFTVKSHLYQIFKKLAVKNRVQAIAWANRNLVNQ</sequence>
<evidence type="ECO:0000313" key="6">
    <source>
        <dbReference type="Proteomes" id="UP000838748"/>
    </source>
</evidence>
<dbReference type="InterPro" id="IPR000792">
    <property type="entry name" value="Tscrpt_reg_LuxR_C"/>
</dbReference>
<evidence type="ECO:0000256" key="2">
    <source>
        <dbReference type="ARBA" id="ARBA00023125"/>
    </source>
</evidence>
<name>A0ABM9A7H9_9VIBR</name>
<gene>
    <name evidence="5" type="ORF">VMF7928_03652</name>
</gene>
<dbReference type="PROSITE" id="PS50043">
    <property type="entry name" value="HTH_LUXR_2"/>
    <property type="match status" value="1"/>
</dbReference>
<dbReference type="InterPro" id="IPR016032">
    <property type="entry name" value="Sig_transdc_resp-reg_C-effctor"/>
</dbReference>
<dbReference type="SUPFAM" id="SSF46894">
    <property type="entry name" value="C-terminal effector domain of the bipartite response regulators"/>
    <property type="match status" value="1"/>
</dbReference>
<dbReference type="SMART" id="SM00421">
    <property type="entry name" value="HTH_LUXR"/>
    <property type="match status" value="1"/>
</dbReference>
<evidence type="ECO:0000259" key="4">
    <source>
        <dbReference type="PROSITE" id="PS50043"/>
    </source>
</evidence>
<feature type="domain" description="HTH luxR-type" evidence="4">
    <location>
        <begin position="148"/>
        <end position="213"/>
    </location>
</feature>
<dbReference type="RefSeq" id="WP_237363116.1">
    <property type="nucleotide sequence ID" value="NZ_CAKLDM010000002.1"/>
</dbReference>
<protein>
    <recommendedName>
        <fullName evidence="4">HTH luxR-type domain-containing protein</fullName>
    </recommendedName>
</protein>
<dbReference type="PANTHER" id="PTHR44688:SF16">
    <property type="entry name" value="DNA-BINDING TRANSCRIPTIONAL ACTIVATOR DEVR_DOSR"/>
    <property type="match status" value="1"/>
</dbReference>
<proteinExistence type="predicted"/>
<dbReference type="EMBL" id="CAKLDM010000002">
    <property type="protein sequence ID" value="CAH0541589.1"/>
    <property type="molecule type" value="Genomic_DNA"/>
</dbReference>
<dbReference type="CDD" id="cd06170">
    <property type="entry name" value="LuxR_C_like"/>
    <property type="match status" value="1"/>
</dbReference>
<keyword evidence="1" id="KW-0805">Transcription regulation</keyword>